<evidence type="ECO:0000313" key="1">
    <source>
        <dbReference type="EMBL" id="MCB8876415.1"/>
    </source>
</evidence>
<reference evidence="1" key="2">
    <citation type="submission" date="2021-01" db="EMBL/GenBank/DDBJ databases">
        <authorList>
            <person name="Mieszkin S."/>
            <person name="Pouder E."/>
            <person name="Alain K."/>
        </authorList>
    </citation>
    <scope>NUCLEOTIDE SEQUENCE</scope>
    <source>
        <strain evidence="1">HW T2.11</strain>
    </source>
</reference>
<accession>A0A963YSZ5</accession>
<protein>
    <submittedName>
        <fullName evidence="1">Uncharacterized protein</fullName>
    </submittedName>
</protein>
<keyword evidence="2" id="KW-1185">Reference proteome</keyword>
<sequence length="110" mass="11665">MVRIDARIPVFIAQATDIEAPDVAWIVENPEESPWDSRMAGHALGCTCCVARSPVAEALGQLFRARAVGEMPFFTRLGAVPAGPEGDAALRHALETDGLAAACYRLETAG</sequence>
<dbReference type="RefSeq" id="WP_227322072.1">
    <property type="nucleotide sequence ID" value="NZ_JAESVB010000006.1"/>
</dbReference>
<dbReference type="Proteomes" id="UP000708298">
    <property type="component" value="Unassembled WGS sequence"/>
</dbReference>
<name>A0A963YSZ5_9PROT</name>
<dbReference type="AlphaFoldDB" id="A0A963YSZ5"/>
<reference evidence="1" key="1">
    <citation type="journal article" date="2021" name="Microorganisms">
        <title>Acidisoma silvae sp. nov. and Acidisomacellulosilytica sp. nov., Two Acidophilic Bacteria Isolated from Decaying Wood, Hydrolyzing Cellulose and Producing Poly-3-hydroxybutyrate.</title>
        <authorList>
            <person name="Mieszkin S."/>
            <person name="Pouder E."/>
            <person name="Uroz S."/>
            <person name="Simon-Colin C."/>
            <person name="Alain K."/>
        </authorList>
    </citation>
    <scope>NUCLEOTIDE SEQUENCE</scope>
    <source>
        <strain evidence="1">HW T2.11</strain>
    </source>
</reference>
<comment type="caution">
    <text evidence="1">The sequence shown here is derived from an EMBL/GenBank/DDBJ whole genome shotgun (WGS) entry which is preliminary data.</text>
</comment>
<proteinExistence type="predicted"/>
<dbReference type="EMBL" id="JAESVB010000006">
    <property type="protein sequence ID" value="MCB8876415.1"/>
    <property type="molecule type" value="Genomic_DNA"/>
</dbReference>
<organism evidence="1 2">
    <name type="scientific">Acidisoma silvae</name>
    <dbReference type="NCBI Taxonomy" id="2802396"/>
    <lineage>
        <taxon>Bacteria</taxon>
        <taxon>Pseudomonadati</taxon>
        <taxon>Pseudomonadota</taxon>
        <taxon>Alphaproteobacteria</taxon>
        <taxon>Acetobacterales</taxon>
        <taxon>Acidocellaceae</taxon>
        <taxon>Acidisoma</taxon>
    </lineage>
</organism>
<gene>
    <name evidence="1" type="ORF">ASILVAE211_14570</name>
</gene>
<evidence type="ECO:0000313" key="2">
    <source>
        <dbReference type="Proteomes" id="UP000708298"/>
    </source>
</evidence>